<keyword evidence="3" id="KW-1185">Reference proteome</keyword>
<evidence type="ECO:0000313" key="2">
    <source>
        <dbReference type="EMBL" id="AYB35334.1"/>
    </source>
</evidence>
<accession>A0A385SWI2</accession>
<feature type="transmembrane region" description="Helical" evidence="1">
    <location>
        <begin position="18"/>
        <end position="36"/>
    </location>
</feature>
<gene>
    <name evidence="2" type="ORF">D4L85_34225</name>
</gene>
<feature type="transmembrane region" description="Helical" evidence="1">
    <location>
        <begin position="56"/>
        <end position="74"/>
    </location>
</feature>
<name>A0A385SWI2_9BACT</name>
<keyword evidence="1" id="KW-0472">Membrane</keyword>
<dbReference type="AlphaFoldDB" id="A0A385SWI2"/>
<evidence type="ECO:0008006" key="4">
    <source>
        <dbReference type="Google" id="ProtNLM"/>
    </source>
</evidence>
<sequence>MNQKIRKSVFSIERDRTLVLMFLAIVGIWFGFAWYLKRNYFDASAETAGQLGDTFGVINSLFSALAFAGLFYTIRLQKKELHETKLEFRLQNQTLQRQNFENTFFNLIQSRKDVIYYLESAKYDASYQSGEDHLDQIAHNLKAYLPDALNLQGKQITQTELEQFNSLIPSKSIDPYIRSLNKVLQYVQENTANEKDRLFYNSIISSKLLTDEAILLSYYVLLGGADLETRGRIDYMLKSNT</sequence>
<dbReference type="KEGG" id="chk:D4L85_34225"/>
<reference evidence="3" key="1">
    <citation type="submission" date="2018-09" db="EMBL/GenBank/DDBJ databases">
        <title>Chryseolinea sp. KIS68-18 isolated from soil.</title>
        <authorList>
            <person name="Weon H.-Y."/>
            <person name="Kwon S.-W."/>
            <person name="Lee S.A."/>
        </authorList>
    </citation>
    <scope>NUCLEOTIDE SEQUENCE [LARGE SCALE GENOMIC DNA]</scope>
    <source>
        <strain evidence="3">KIS68-18</strain>
    </source>
</reference>
<proteinExistence type="predicted"/>
<evidence type="ECO:0000256" key="1">
    <source>
        <dbReference type="SAM" id="Phobius"/>
    </source>
</evidence>
<protein>
    <recommendedName>
        <fullName evidence="4">Phage abortive infection protein</fullName>
    </recommendedName>
</protein>
<evidence type="ECO:0000313" key="3">
    <source>
        <dbReference type="Proteomes" id="UP000266183"/>
    </source>
</evidence>
<organism evidence="2 3">
    <name type="scientific">Chryseolinea soli</name>
    <dbReference type="NCBI Taxonomy" id="2321403"/>
    <lineage>
        <taxon>Bacteria</taxon>
        <taxon>Pseudomonadati</taxon>
        <taxon>Bacteroidota</taxon>
        <taxon>Cytophagia</taxon>
        <taxon>Cytophagales</taxon>
        <taxon>Fulvivirgaceae</taxon>
        <taxon>Chryseolinea</taxon>
    </lineage>
</organism>
<dbReference type="EMBL" id="CP032382">
    <property type="protein sequence ID" value="AYB35334.1"/>
    <property type="molecule type" value="Genomic_DNA"/>
</dbReference>
<keyword evidence="1" id="KW-1133">Transmembrane helix</keyword>
<dbReference type="Proteomes" id="UP000266183">
    <property type="component" value="Chromosome"/>
</dbReference>
<keyword evidence="1" id="KW-0812">Transmembrane</keyword>